<keyword evidence="10" id="KW-1185">Reference proteome</keyword>
<evidence type="ECO:0000256" key="3">
    <source>
        <dbReference type="ARBA" id="ARBA00022525"/>
    </source>
</evidence>
<gene>
    <name evidence="9" type="ORF">POM88_037955</name>
</gene>
<evidence type="ECO:0000256" key="4">
    <source>
        <dbReference type="ARBA" id="ARBA00022729"/>
    </source>
</evidence>
<proteinExistence type="inferred from homology"/>
<dbReference type="GO" id="GO:0016042">
    <property type="term" value="P:lipid catabolic process"/>
    <property type="evidence" value="ECO:0007669"/>
    <property type="project" value="UniProtKB-KW"/>
</dbReference>
<evidence type="ECO:0000256" key="5">
    <source>
        <dbReference type="ARBA" id="ARBA00022801"/>
    </source>
</evidence>
<keyword evidence="5" id="KW-0378">Hydrolase</keyword>
<keyword evidence="3" id="KW-0964">Secreted</keyword>
<dbReference type="GO" id="GO:0005576">
    <property type="term" value="C:extracellular region"/>
    <property type="evidence" value="ECO:0007669"/>
    <property type="project" value="UniProtKB-SubCell"/>
</dbReference>
<accession>A0AAD8HT95</accession>
<dbReference type="Gene3D" id="3.40.50.1110">
    <property type="entry name" value="SGNH hydrolase"/>
    <property type="match status" value="1"/>
</dbReference>
<organism evidence="9 10">
    <name type="scientific">Heracleum sosnowskyi</name>
    <dbReference type="NCBI Taxonomy" id="360622"/>
    <lineage>
        <taxon>Eukaryota</taxon>
        <taxon>Viridiplantae</taxon>
        <taxon>Streptophyta</taxon>
        <taxon>Embryophyta</taxon>
        <taxon>Tracheophyta</taxon>
        <taxon>Spermatophyta</taxon>
        <taxon>Magnoliopsida</taxon>
        <taxon>eudicotyledons</taxon>
        <taxon>Gunneridae</taxon>
        <taxon>Pentapetalae</taxon>
        <taxon>asterids</taxon>
        <taxon>campanulids</taxon>
        <taxon>Apiales</taxon>
        <taxon>Apiaceae</taxon>
        <taxon>Apioideae</taxon>
        <taxon>apioid superclade</taxon>
        <taxon>Tordylieae</taxon>
        <taxon>Tordyliinae</taxon>
        <taxon>Heracleum</taxon>
    </lineage>
</organism>
<dbReference type="InterPro" id="IPR035669">
    <property type="entry name" value="SGNH_plant_lipase-like"/>
</dbReference>
<feature type="chain" id="PRO_5041961557" evidence="8">
    <location>
        <begin position="26"/>
        <end position="382"/>
    </location>
</feature>
<reference evidence="9" key="2">
    <citation type="submission" date="2023-05" db="EMBL/GenBank/DDBJ databases">
        <authorList>
            <person name="Schelkunov M.I."/>
        </authorList>
    </citation>
    <scope>NUCLEOTIDE SEQUENCE</scope>
    <source>
        <strain evidence="9">Hsosn_3</strain>
        <tissue evidence="9">Leaf</tissue>
    </source>
</reference>
<dbReference type="SUPFAM" id="SSF52266">
    <property type="entry name" value="SGNH hydrolase"/>
    <property type="match status" value="1"/>
</dbReference>
<comment type="similarity">
    <text evidence="2">Belongs to the 'GDSL' lipolytic enzyme family.</text>
</comment>
<keyword evidence="4 8" id="KW-0732">Signal</keyword>
<keyword evidence="7" id="KW-0443">Lipid metabolism</keyword>
<dbReference type="EMBL" id="JAUIZM010000008">
    <property type="protein sequence ID" value="KAK1371863.1"/>
    <property type="molecule type" value="Genomic_DNA"/>
</dbReference>
<feature type="signal peptide" evidence="8">
    <location>
        <begin position="1"/>
        <end position="25"/>
    </location>
</feature>
<evidence type="ECO:0000256" key="6">
    <source>
        <dbReference type="ARBA" id="ARBA00022963"/>
    </source>
</evidence>
<dbReference type="InterPro" id="IPR051238">
    <property type="entry name" value="GDSL_esterase/lipase"/>
</dbReference>
<comment type="caution">
    <text evidence="9">The sequence shown here is derived from an EMBL/GenBank/DDBJ whole genome shotgun (WGS) entry which is preliminary data.</text>
</comment>
<dbReference type="InterPro" id="IPR001087">
    <property type="entry name" value="GDSL"/>
</dbReference>
<protein>
    <submittedName>
        <fullName evidence="9">GDSL-like Lipase/Acylhydrolase superfamily protein</fullName>
    </submittedName>
</protein>
<evidence type="ECO:0000256" key="1">
    <source>
        <dbReference type="ARBA" id="ARBA00004613"/>
    </source>
</evidence>
<evidence type="ECO:0000313" key="10">
    <source>
        <dbReference type="Proteomes" id="UP001237642"/>
    </source>
</evidence>
<dbReference type="GO" id="GO:0016788">
    <property type="term" value="F:hydrolase activity, acting on ester bonds"/>
    <property type="evidence" value="ECO:0007669"/>
    <property type="project" value="InterPro"/>
</dbReference>
<dbReference type="CDD" id="cd01837">
    <property type="entry name" value="SGNH_plant_lipase_like"/>
    <property type="match status" value="1"/>
</dbReference>
<dbReference type="Proteomes" id="UP001237642">
    <property type="component" value="Unassembled WGS sequence"/>
</dbReference>
<evidence type="ECO:0000256" key="8">
    <source>
        <dbReference type="SAM" id="SignalP"/>
    </source>
</evidence>
<evidence type="ECO:0000256" key="2">
    <source>
        <dbReference type="ARBA" id="ARBA00008668"/>
    </source>
</evidence>
<dbReference type="PANTHER" id="PTHR45650:SF2">
    <property type="entry name" value="OS06G0560700 PROTEIN"/>
    <property type="match status" value="1"/>
</dbReference>
<dbReference type="AlphaFoldDB" id="A0AAD8HT95"/>
<sequence length="382" mass="41164">MAPMNLLPSMLSIYLCFNFLLFSCSSPTKIFANAERNGNDSTIKGMFVFGDSFLDNGNNNFLETIAKADYLPYGMDSPLGPSGRFSNGKNFIDVLGELLNISTSIPAFLDPSTKGNHTSVGVTFASGGSGILNESGNTAGGSVPSLDEQIKNFEEITLPELQSQGETSSRKSLSKYLFVIGCGSNDYVLNYFRNGSESNISVQDFTANLTTNLSSHLKKLYNLGAQKIVLMSLYPIGCSPLSIAAQPAKRKGCNKSHNEAALLFNAKLKAMVKGIRPQKPGPNVVMVNGYKIVRDIIRNPASNGFVNANESCCKVLTAGEGRVEARILCEKGGSTCEDRKKQVYFDGFHLTEAVNVILATKAFGSNLTTDAYPFSISKLAQI</sequence>
<evidence type="ECO:0000313" key="9">
    <source>
        <dbReference type="EMBL" id="KAK1371863.1"/>
    </source>
</evidence>
<reference evidence="9" key="1">
    <citation type="submission" date="2023-02" db="EMBL/GenBank/DDBJ databases">
        <title>Genome of toxic invasive species Heracleum sosnowskyi carries increased number of genes despite the absence of recent whole-genome duplications.</title>
        <authorList>
            <person name="Schelkunov M."/>
            <person name="Shtratnikova V."/>
            <person name="Makarenko M."/>
            <person name="Klepikova A."/>
            <person name="Omelchenko D."/>
            <person name="Novikova G."/>
            <person name="Obukhova E."/>
            <person name="Bogdanov V."/>
            <person name="Penin A."/>
            <person name="Logacheva M."/>
        </authorList>
    </citation>
    <scope>NUCLEOTIDE SEQUENCE</scope>
    <source>
        <strain evidence="9">Hsosn_3</strain>
        <tissue evidence="9">Leaf</tissue>
    </source>
</reference>
<comment type="subcellular location">
    <subcellularLocation>
        <location evidence="1">Secreted</location>
    </subcellularLocation>
</comment>
<keyword evidence="6" id="KW-0442">Lipid degradation</keyword>
<dbReference type="Pfam" id="PF00657">
    <property type="entry name" value="Lipase_GDSL"/>
    <property type="match status" value="1"/>
</dbReference>
<dbReference type="PANTHER" id="PTHR45650">
    <property type="entry name" value="GDSL-LIKE LIPASE/ACYLHYDROLASE-RELATED"/>
    <property type="match status" value="1"/>
</dbReference>
<evidence type="ECO:0000256" key="7">
    <source>
        <dbReference type="ARBA" id="ARBA00023098"/>
    </source>
</evidence>
<name>A0AAD8HT95_9APIA</name>
<dbReference type="InterPro" id="IPR036514">
    <property type="entry name" value="SGNH_hydro_sf"/>
</dbReference>